<accession>Q07W24</accession>
<dbReference type="eggNOG" id="COG2819">
    <property type="taxonomic scope" value="Bacteria"/>
</dbReference>
<dbReference type="KEGG" id="sfr:Sfri_3965"/>
<organism evidence="1 2">
    <name type="scientific">Shewanella frigidimarina (strain NCIMB 400)</name>
    <dbReference type="NCBI Taxonomy" id="318167"/>
    <lineage>
        <taxon>Bacteria</taxon>
        <taxon>Pseudomonadati</taxon>
        <taxon>Pseudomonadota</taxon>
        <taxon>Gammaproteobacteria</taxon>
        <taxon>Alteromonadales</taxon>
        <taxon>Shewanellaceae</taxon>
        <taxon>Shewanella</taxon>
    </lineage>
</organism>
<dbReference type="InterPro" id="IPR029058">
    <property type="entry name" value="AB_hydrolase_fold"/>
</dbReference>
<proteinExistence type="predicted"/>
<reference evidence="1 2" key="1">
    <citation type="submission" date="2006-08" db="EMBL/GenBank/DDBJ databases">
        <title>Complete sequence of Shewanella frigidimarina NCIMB 400.</title>
        <authorList>
            <consortium name="US DOE Joint Genome Institute"/>
            <person name="Copeland A."/>
            <person name="Lucas S."/>
            <person name="Lapidus A."/>
            <person name="Barry K."/>
            <person name="Detter J.C."/>
            <person name="Glavina del Rio T."/>
            <person name="Hammon N."/>
            <person name="Israni S."/>
            <person name="Dalin E."/>
            <person name="Tice H."/>
            <person name="Pitluck S."/>
            <person name="Fredrickson J.K."/>
            <person name="Kolker E."/>
            <person name="McCuel L.A."/>
            <person name="DiChristina T."/>
            <person name="Nealson K.H."/>
            <person name="Newman D."/>
            <person name="Tiedje J.M."/>
            <person name="Zhou J."/>
            <person name="Romine M.F."/>
            <person name="Culley D.E."/>
            <person name="Serres M."/>
            <person name="Chertkov O."/>
            <person name="Brettin T."/>
            <person name="Bruce D."/>
            <person name="Han C."/>
            <person name="Tapia R."/>
            <person name="Gilna P."/>
            <person name="Schmutz J."/>
            <person name="Larimer F."/>
            <person name="Land M."/>
            <person name="Hauser L."/>
            <person name="Kyrpides N."/>
            <person name="Mikhailova N."/>
            <person name="Richardson P."/>
        </authorList>
    </citation>
    <scope>NUCLEOTIDE SEQUENCE [LARGE SCALE GENOMIC DNA]</scope>
    <source>
        <strain evidence="1 2">NCIMB 400</strain>
    </source>
</reference>
<dbReference type="HOGENOM" id="CLU_700000_0_0_6"/>
<dbReference type="Pfam" id="PF00756">
    <property type="entry name" value="Esterase"/>
    <property type="match status" value="1"/>
</dbReference>
<dbReference type="SUPFAM" id="SSF53474">
    <property type="entry name" value="alpha/beta-Hydrolases"/>
    <property type="match status" value="1"/>
</dbReference>
<name>Q07W24_SHEFN</name>
<dbReference type="ESTHER" id="shefn-q07w24">
    <property type="family name" value="A85-IroE-IroD-Fes-Yiel"/>
</dbReference>
<keyword evidence="2" id="KW-1185">Reference proteome</keyword>
<dbReference type="AlphaFoldDB" id="Q07W24"/>
<dbReference type="SUPFAM" id="SSF48452">
    <property type="entry name" value="TPR-like"/>
    <property type="match status" value="1"/>
</dbReference>
<dbReference type="Gene3D" id="3.40.50.1820">
    <property type="entry name" value="alpha/beta hydrolase"/>
    <property type="match status" value="1"/>
</dbReference>
<evidence type="ECO:0000313" key="2">
    <source>
        <dbReference type="Proteomes" id="UP000000684"/>
    </source>
</evidence>
<dbReference type="Gene3D" id="1.25.40.10">
    <property type="entry name" value="Tetratricopeptide repeat domain"/>
    <property type="match status" value="1"/>
</dbReference>
<protein>
    <submittedName>
        <fullName evidence="1">Uncharacterized protein</fullName>
    </submittedName>
</protein>
<evidence type="ECO:0000313" key="1">
    <source>
        <dbReference type="EMBL" id="ABI73790.1"/>
    </source>
</evidence>
<dbReference type="EMBL" id="CP000447">
    <property type="protein sequence ID" value="ABI73790.1"/>
    <property type="molecule type" value="Genomic_DNA"/>
</dbReference>
<dbReference type="InterPro" id="IPR011990">
    <property type="entry name" value="TPR-like_helical_dom_sf"/>
</dbReference>
<dbReference type="GeneID" id="41839321"/>
<dbReference type="STRING" id="318167.Sfri_3965"/>
<gene>
    <name evidence="1" type="ordered locus">Sfri_3965</name>
</gene>
<sequence precursor="true">MLTIGEKRYIKWPSLWAKSLSICALLLSFFHVSVVFATEMLPPTTETLSVKSALFGEQADFLVTLPNSYTKQTDKRYVVLFDLHPRSHLYLTGMHDWMSHNGGWPWLETIIVTAPDGHQGLGELKKRAIEQQGDQALLDFFEQDLLPAIDKRYRTNGFRIFNGFTGNAGLVLYSLINRPSLFNAYIAASPVLSTDFAYVLNDAPKNLKKMDGKPRFLFVSTSDSDFEQRQLDSFARLEDIIQTNANAKLNYQIKRFDGSYYMTQPILATALGIEKIFNDVHTVLAADSEVSQQGSKAILAYYKRLSDEVYGFDVPAIDSLLALGNSLVKAAPQQAIGIYQDTLKAYPKAHSAYHELASVYAATGKMTQAIEAEQQALASTDHPFYQNKYTKQLAAFQNQAK</sequence>
<dbReference type="OrthoDB" id="9784036at2"/>
<dbReference type="InterPro" id="IPR000801">
    <property type="entry name" value="Esterase-like"/>
</dbReference>
<dbReference type="Proteomes" id="UP000000684">
    <property type="component" value="Chromosome"/>
</dbReference>
<dbReference type="RefSeq" id="WP_011639372.1">
    <property type="nucleotide sequence ID" value="NC_008345.1"/>
</dbReference>